<comment type="caution">
    <text evidence="2">The sequence shown here is derived from an EMBL/GenBank/DDBJ whole genome shotgun (WGS) entry which is preliminary data.</text>
</comment>
<feature type="region of interest" description="Disordered" evidence="1">
    <location>
        <begin position="1"/>
        <end position="24"/>
    </location>
</feature>
<feature type="compositionally biased region" description="Polar residues" evidence="1">
    <location>
        <begin position="10"/>
        <end position="20"/>
    </location>
</feature>
<dbReference type="EMBL" id="JARKHS020023052">
    <property type="protein sequence ID" value="KAK8769144.1"/>
    <property type="molecule type" value="Genomic_DNA"/>
</dbReference>
<organism evidence="2 3">
    <name type="scientific">Amblyomma americanum</name>
    <name type="common">Lone star tick</name>
    <dbReference type="NCBI Taxonomy" id="6943"/>
    <lineage>
        <taxon>Eukaryota</taxon>
        <taxon>Metazoa</taxon>
        <taxon>Ecdysozoa</taxon>
        <taxon>Arthropoda</taxon>
        <taxon>Chelicerata</taxon>
        <taxon>Arachnida</taxon>
        <taxon>Acari</taxon>
        <taxon>Parasitiformes</taxon>
        <taxon>Ixodida</taxon>
        <taxon>Ixodoidea</taxon>
        <taxon>Ixodidae</taxon>
        <taxon>Amblyomminae</taxon>
        <taxon>Amblyomma</taxon>
    </lineage>
</organism>
<proteinExistence type="predicted"/>
<dbReference type="Proteomes" id="UP001321473">
    <property type="component" value="Unassembled WGS sequence"/>
</dbReference>
<sequence length="150" mass="17008">MPLARKPQGFQGNKSHQRQGSARLDVQKILRRLKHGSDCSAAISREKSHPDIPSCSRDEYHSCRLSSSAQARRVAKFQWCTYLPSNRCMYTTAVPEQCPPVNRQEASSVTIENSVLLLREICFVKKQLATVIKIKKEIQKPLLMSASRCH</sequence>
<evidence type="ECO:0000313" key="3">
    <source>
        <dbReference type="Proteomes" id="UP001321473"/>
    </source>
</evidence>
<keyword evidence="3" id="KW-1185">Reference proteome</keyword>
<gene>
    <name evidence="2" type="ORF">V5799_014392</name>
</gene>
<evidence type="ECO:0000256" key="1">
    <source>
        <dbReference type="SAM" id="MobiDB-lite"/>
    </source>
</evidence>
<name>A0AAQ4E375_AMBAM</name>
<evidence type="ECO:0000313" key="2">
    <source>
        <dbReference type="EMBL" id="KAK8769144.1"/>
    </source>
</evidence>
<dbReference type="AlphaFoldDB" id="A0AAQ4E375"/>
<protein>
    <submittedName>
        <fullName evidence="2">Uncharacterized protein</fullName>
    </submittedName>
</protein>
<accession>A0AAQ4E375</accession>
<reference evidence="2 3" key="1">
    <citation type="journal article" date="2023" name="Arcadia Sci">
        <title>De novo assembly of a long-read Amblyomma americanum tick genome.</title>
        <authorList>
            <person name="Chou S."/>
            <person name="Poskanzer K.E."/>
            <person name="Rollins M."/>
            <person name="Thuy-Boun P.S."/>
        </authorList>
    </citation>
    <scope>NUCLEOTIDE SEQUENCE [LARGE SCALE GENOMIC DNA]</scope>
    <source>
        <strain evidence="2">F_SG_1</strain>
        <tissue evidence="2">Salivary glands</tissue>
    </source>
</reference>